<evidence type="ECO:0000256" key="4">
    <source>
        <dbReference type="ARBA" id="ARBA00022806"/>
    </source>
</evidence>
<dbReference type="InterPro" id="IPR000212">
    <property type="entry name" value="DNA_helicase_UvrD/REP"/>
</dbReference>
<keyword evidence="7" id="KW-0413">Isomerase</keyword>
<evidence type="ECO:0000256" key="11">
    <source>
        <dbReference type="ARBA" id="ARBA00034923"/>
    </source>
</evidence>
<gene>
    <name evidence="16" type="ORF">HK107_08425</name>
</gene>
<comment type="catalytic activity">
    <reaction evidence="12">
        <text>ATP + H2O = ADP + phosphate + H(+)</text>
        <dbReference type="Rhea" id="RHEA:13065"/>
        <dbReference type="ChEBI" id="CHEBI:15377"/>
        <dbReference type="ChEBI" id="CHEBI:15378"/>
        <dbReference type="ChEBI" id="CHEBI:30616"/>
        <dbReference type="ChEBI" id="CHEBI:43474"/>
        <dbReference type="ChEBI" id="CHEBI:456216"/>
        <dbReference type="EC" id="5.6.2.4"/>
    </reaction>
</comment>
<feature type="domain" description="UvrD-like helicase C-terminal" evidence="15">
    <location>
        <begin position="307"/>
        <end position="574"/>
    </location>
</feature>
<evidence type="ECO:0000256" key="1">
    <source>
        <dbReference type="ARBA" id="ARBA00009922"/>
    </source>
</evidence>
<dbReference type="PROSITE" id="PS51217">
    <property type="entry name" value="UVRD_HELICASE_CTER"/>
    <property type="match status" value="1"/>
</dbReference>
<dbReference type="GO" id="GO:0003677">
    <property type="term" value="F:DNA binding"/>
    <property type="evidence" value="ECO:0007669"/>
    <property type="project" value="UniProtKB-KW"/>
</dbReference>
<dbReference type="PROSITE" id="PS51198">
    <property type="entry name" value="UVRD_HELICASE_ATP_BIND"/>
    <property type="match status" value="1"/>
</dbReference>
<evidence type="ECO:0000313" key="17">
    <source>
        <dbReference type="Proteomes" id="UP000536835"/>
    </source>
</evidence>
<organism evidence="16 17">
    <name type="scientific">Parvularcula mediterranea</name>
    <dbReference type="NCBI Taxonomy" id="2732508"/>
    <lineage>
        <taxon>Bacteria</taxon>
        <taxon>Pseudomonadati</taxon>
        <taxon>Pseudomonadota</taxon>
        <taxon>Alphaproteobacteria</taxon>
        <taxon>Parvularculales</taxon>
        <taxon>Parvularculaceae</taxon>
        <taxon>Parvularcula</taxon>
    </lineage>
</organism>
<dbReference type="Gene3D" id="1.10.486.10">
    <property type="entry name" value="PCRA, domain 4"/>
    <property type="match status" value="1"/>
</dbReference>
<dbReference type="CDD" id="cd17932">
    <property type="entry name" value="DEXQc_UvrD"/>
    <property type="match status" value="1"/>
</dbReference>
<comment type="catalytic activity">
    <reaction evidence="9">
        <text>Couples ATP hydrolysis with the unwinding of duplex DNA by translocating in the 3'-5' direction.</text>
        <dbReference type="EC" id="5.6.2.4"/>
    </reaction>
</comment>
<dbReference type="InterPro" id="IPR027417">
    <property type="entry name" value="P-loop_NTPase"/>
</dbReference>
<keyword evidence="17" id="KW-1185">Reference proteome</keyword>
<evidence type="ECO:0000256" key="10">
    <source>
        <dbReference type="ARBA" id="ARBA00034808"/>
    </source>
</evidence>
<sequence>MASLSQRARATAAPQNSSYLDGLNDKQAEAVLTTEGPVLMLAGAGTGKTKALTTRIAHLLAAGKAQPWEVLAVTFTNKAAREMKERVGALVGEVVEGLRWMGTFHSVAAQILRRHAEIVGLKPSFTIIDTDDQVRLCKQVIESSGLDEKRWSGRGMAAVIDGWKNKGLTPADLKAHDGDVFGDGKAVSLYRDYQQRLIDLNAADFGDLLVHNLTIFQREPEIRAEYHRRFRYMLVDEYQDTNVAQYLWLRLLAQGKEGDPANICVVGDDDQSIYGWRGAEVENILRFEKDFPGAKVIRLEQNYRSTQAILNAAGAIISNNTDRLGKDLWTEQEGGELIKLRGVWDGEEEARQIAEDIESEQMKGRSLSDMAVLVRASFQMRSFEERFNTQGIAYRVVGGPRFYEREETRDALAYLRLVRNAEDDLSFSRIINKPRRGFGDKTLQQLNVIARQNRMSLVAAGQLMLETNELKGKAKAAMGTFLASLQRWQNEAEAMAPAPLAEMVLEEAGYTDYWKNSKNVQAPSKLENLKELVNAASEFETLAGYLDHVSLVAERSEESEDGQVWLMTLHAAKGLEYPVVFLPGWEEEIFPSKRSLDENGKVGLEEERRLAYVGITRARESCRISFAANRQVYGRWQNALPSRFVDELPEEEVDVISEPGLYGVSAKDTPAQSRFADLVLEDSANRYQTPGWKRAREYGQRRVSEPAIDGHARLVASSAPGEETFSAGERVRHAKFGEGTVLRAEGNKLEVEFDDVGDKKVIASFLELAE</sequence>
<dbReference type="InterPro" id="IPR014016">
    <property type="entry name" value="UvrD-like_ATP-bd"/>
</dbReference>
<dbReference type="EMBL" id="JABFCX010000002">
    <property type="protein sequence ID" value="NNU16343.1"/>
    <property type="molecule type" value="Genomic_DNA"/>
</dbReference>
<comment type="function">
    <text evidence="8">Has both ATPase and helicase activities. Unwinds DNA duplexes with 3' to 5' polarity with respect to the bound strand and initiates unwinding most effectively when a single-stranded region is present. Involved in the post-incision events of nucleotide excision repair and methyl-directed mismatch repair.</text>
</comment>
<evidence type="ECO:0000256" key="9">
    <source>
        <dbReference type="ARBA" id="ARBA00034617"/>
    </source>
</evidence>
<evidence type="ECO:0000256" key="12">
    <source>
        <dbReference type="ARBA" id="ARBA00048988"/>
    </source>
</evidence>
<dbReference type="SUPFAM" id="SSF52540">
    <property type="entry name" value="P-loop containing nucleoside triphosphate hydrolases"/>
    <property type="match status" value="1"/>
</dbReference>
<evidence type="ECO:0000256" key="13">
    <source>
        <dbReference type="PROSITE-ProRule" id="PRU00560"/>
    </source>
</evidence>
<dbReference type="Pfam" id="PF00580">
    <property type="entry name" value="UvrD-helicase"/>
    <property type="match status" value="1"/>
</dbReference>
<dbReference type="PANTHER" id="PTHR11070:SF2">
    <property type="entry name" value="ATP-DEPENDENT DNA HELICASE SRS2"/>
    <property type="match status" value="1"/>
</dbReference>
<evidence type="ECO:0000256" key="8">
    <source>
        <dbReference type="ARBA" id="ARBA00025289"/>
    </source>
</evidence>
<feature type="binding site" evidence="13">
    <location>
        <begin position="42"/>
        <end position="49"/>
    </location>
    <ligand>
        <name>ATP</name>
        <dbReference type="ChEBI" id="CHEBI:30616"/>
    </ligand>
</feature>
<accession>A0A7Y3W5B3</accession>
<reference evidence="16 17" key="1">
    <citation type="submission" date="2020-05" db="EMBL/GenBank/DDBJ databases">
        <title>Parvularcula mediterraneae sp. nov., isolated from polypropylene straw from shallow seawater of the seashore of Laganas in Zakynthos island, Greece.</title>
        <authorList>
            <person name="Szabo I."/>
            <person name="Al-Omari J."/>
            <person name="Rado J."/>
            <person name="Szerdahelyi G.S."/>
        </authorList>
    </citation>
    <scope>NUCLEOTIDE SEQUENCE [LARGE SCALE GENOMIC DNA]</scope>
    <source>
        <strain evidence="16 17">ZS-1/3</strain>
    </source>
</reference>
<keyword evidence="4 13" id="KW-0347">Helicase</keyword>
<dbReference type="AlphaFoldDB" id="A0A7Y3W5B3"/>
<evidence type="ECO:0000256" key="7">
    <source>
        <dbReference type="ARBA" id="ARBA00023235"/>
    </source>
</evidence>
<dbReference type="Pfam" id="PF21196">
    <property type="entry name" value="PcrA_UvrD_tudor"/>
    <property type="match status" value="1"/>
</dbReference>
<dbReference type="InterPro" id="IPR013986">
    <property type="entry name" value="DExx_box_DNA_helicase_dom_sf"/>
</dbReference>
<dbReference type="GO" id="GO:0005524">
    <property type="term" value="F:ATP binding"/>
    <property type="evidence" value="ECO:0007669"/>
    <property type="project" value="UniProtKB-UniRule"/>
</dbReference>
<name>A0A7Y3W5B3_9PROT</name>
<protein>
    <recommendedName>
        <fullName evidence="10">DNA 3'-5' helicase</fullName>
        <ecNumber evidence="10">5.6.2.4</ecNumber>
    </recommendedName>
    <alternativeName>
        <fullName evidence="11">DNA 3'-5' helicase II</fullName>
    </alternativeName>
</protein>
<evidence type="ECO:0000313" key="16">
    <source>
        <dbReference type="EMBL" id="NNU16343.1"/>
    </source>
</evidence>
<dbReference type="EC" id="5.6.2.4" evidence="10"/>
<dbReference type="GO" id="GO:0005829">
    <property type="term" value="C:cytosol"/>
    <property type="evidence" value="ECO:0007669"/>
    <property type="project" value="TreeGrafter"/>
</dbReference>
<dbReference type="RefSeq" id="WP_173198486.1">
    <property type="nucleotide sequence ID" value="NZ_JABFCX010000002.1"/>
</dbReference>
<keyword evidence="6" id="KW-0238">DNA-binding</keyword>
<proteinExistence type="inferred from homology"/>
<dbReference type="FunFam" id="1.10.486.10:FF:000003">
    <property type="entry name" value="ATP-dependent DNA helicase"/>
    <property type="match status" value="1"/>
</dbReference>
<dbReference type="GO" id="GO:0033202">
    <property type="term" value="C:DNA helicase complex"/>
    <property type="evidence" value="ECO:0007669"/>
    <property type="project" value="TreeGrafter"/>
</dbReference>
<keyword evidence="3 13" id="KW-0378">Hydrolase</keyword>
<comment type="similarity">
    <text evidence="1">Belongs to the helicase family. UvrD subfamily.</text>
</comment>
<dbReference type="Gene3D" id="1.10.10.160">
    <property type="match status" value="1"/>
</dbReference>
<dbReference type="GO" id="GO:0043138">
    <property type="term" value="F:3'-5' DNA helicase activity"/>
    <property type="evidence" value="ECO:0007669"/>
    <property type="project" value="UniProtKB-EC"/>
</dbReference>
<evidence type="ECO:0000256" key="3">
    <source>
        <dbReference type="ARBA" id="ARBA00022801"/>
    </source>
</evidence>
<feature type="domain" description="UvrD-like helicase ATP-binding" evidence="14">
    <location>
        <begin position="21"/>
        <end position="306"/>
    </location>
</feature>
<evidence type="ECO:0000256" key="6">
    <source>
        <dbReference type="ARBA" id="ARBA00023125"/>
    </source>
</evidence>
<dbReference type="Proteomes" id="UP000536835">
    <property type="component" value="Unassembled WGS sequence"/>
</dbReference>
<comment type="caution">
    <text evidence="16">The sequence shown here is derived from an EMBL/GenBank/DDBJ whole genome shotgun (WGS) entry which is preliminary data.</text>
</comment>
<evidence type="ECO:0000256" key="5">
    <source>
        <dbReference type="ARBA" id="ARBA00022840"/>
    </source>
</evidence>
<evidence type="ECO:0000256" key="2">
    <source>
        <dbReference type="ARBA" id="ARBA00022741"/>
    </source>
</evidence>
<dbReference type="Gene3D" id="3.40.50.300">
    <property type="entry name" value="P-loop containing nucleotide triphosphate hydrolases"/>
    <property type="match status" value="2"/>
</dbReference>
<dbReference type="GO" id="GO:0000725">
    <property type="term" value="P:recombinational repair"/>
    <property type="evidence" value="ECO:0007669"/>
    <property type="project" value="TreeGrafter"/>
</dbReference>
<evidence type="ECO:0000259" key="14">
    <source>
        <dbReference type="PROSITE" id="PS51198"/>
    </source>
</evidence>
<dbReference type="PANTHER" id="PTHR11070">
    <property type="entry name" value="UVRD / RECB / PCRA DNA HELICASE FAMILY MEMBER"/>
    <property type="match status" value="1"/>
</dbReference>
<keyword evidence="5 13" id="KW-0067">ATP-binding</keyword>
<evidence type="ECO:0000259" key="15">
    <source>
        <dbReference type="PROSITE" id="PS51217"/>
    </source>
</evidence>
<dbReference type="FunFam" id="3.40.50.300:FF:001890">
    <property type="entry name" value="DNA helicase"/>
    <property type="match status" value="1"/>
</dbReference>
<dbReference type="InterPro" id="IPR014017">
    <property type="entry name" value="DNA_helicase_UvrD-like_C"/>
</dbReference>
<dbReference type="GO" id="GO:0016787">
    <property type="term" value="F:hydrolase activity"/>
    <property type="evidence" value="ECO:0007669"/>
    <property type="project" value="UniProtKB-UniRule"/>
</dbReference>
<dbReference type="Pfam" id="PF13361">
    <property type="entry name" value="UvrD_C"/>
    <property type="match status" value="1"/>
</dbReference>
<dbReference type="CDD" id="cd18807">
    <property type="entry name" value="SF1_C_UvrD"/>
    <property type="match status" value="1"/>
</dbReference>
<keyword evidence="2 13" id="KW-0547">Nucleotide-binding</keyword>